<dbReference type="SMART" id="SM00924">
    <property type="entry name" value="MgtE_N"/>
    <property type="match status" value="1"/>
</dbReference>
<dbReference type="SMART" id="SM00116">
    <property type="entry name" value="CBS"/>
    <property type="match status" value="2"/>
</dbReference>
<dbReference type="PROSITE" id="PS51371">
    <property type="entry name" value="CBS"/>
    <property type="match status" value="2"/>
</dbReference>
<gene>
    <name evidence="3" type="ORF">CO049_00690</name>
</gene>
<dbReference type="Pfam" id="PF00571">
    <property type="entry name" value="CBS"/>
    <property type="match status" value="2"/>
</dbReference>
<comment type="caution">
    <text evidence="3">The sequence shown here is derived from an EMBL/GenBank/DDBJ whole genome shotgun (WGS) entry which is preliminary data.</text>
</comment>
<name>A0A2M8F252_9BACT</name>
<dbReference type="PANTHER" id="PTHR43773:SF1">
    <property type="entry name" value="MAGNESIUM TRANSPORTER MGTE"/>
    <property type="match status" value="1"/>
</dbReference>
<dbReference type="InterPro" id="IPR046342">
    <property type="entry name" value="CBS_dom_sf"/>
</dbReference>
<keyword evidence="1" id="KW-0129">CBS domain</keyword>
<proteinExistence type="predicted"/>
<organism evidence="3 4">
    <name type="scientific">Candidatus Roizmanbacteria bacterium CG_4_9_14_0_2_um_filter_36_12</name>
    <dbReference type="NCBI Taxonomy" id="1974837"/>
    <lineage>
        <taxon>Bacteria</taxon>
        <taxon>Candidatus Roizmaniibacteriota</taxon>
    </lineage>
</organism>
<dbReference type="GO" id="GO:0016020">
    <property type="term" value="C:membrane"/>
    <property type="evidence" value="ECO:0007669"/>
    <property type="project" value="InterPro"/>
</dbReference>
<evidence type="ECO:0000256" key="1">
    <source>
        <dbReference type="PROSITE-ProRule" id="PRU00703"/>
    </source>
</evidence>
<feature type="domain" description="CBS" evidence="2">
    <location>
        <begin position="305"/>
        <end position="368"/>
    </location>
</feature>
<dbReference type="AlphaFoldDB" id="A0A2M8F252"/>
<dbReference type="Pfam" id="PF05239">
    <property type="entry name" value="PRC"/>
    <property type="match status" value="1"/>
</dbReference>
<dbReference type="Gene3D" id="2.30.30.240">
    <property type="entry name" value="PRC-barrel domain"/>
    <property type="match status" value="1"/>
</dbReference>
<dbReference type="SUPFAM" id="SSF158791">
    <property type="entry name" value="MgtE N-terminal domain-like"/>
    <property type="match status" value="1"/>
</dbReference>
<accession>A0A2M8F252</accession>
<dbReference type="GO" id="GO:0015095">
    <property type="term" value="F:magnesium ion transmembrane transporter activity"/>
    <property type="evidence" value="ECO:0007669"/>
    <property type="project" value="InterPro"/>
</dbReference>
<dbReference type="SUPFAM" id="SSF50346">
    <property type="entry name" value="PRC-barrel domain"/>
    <property type="match status" value="1"/>
</dbReference>
<evidence type="ECO:0000313" key="4">
    <source>
        <dbReference type="Proteomes" id="UP000229777"/>
    </source>
</evidence>
<dbReference type="Gene3D" id="3.10.580.10">
    <property type="entry name" value="CBS-domain"/>
    <property type="match status" value="1"/>
</dbReference>
<evidence type="ECO:0000259" key="2">
    <source>
        <dbReference type="PROSITE" id="PS51371"/>
    </source>
</evidence>
<sequence length="424" mass="48746">MVYLRTGRNCYNRSMIYFSELRGKKVLTEDGIRIGKLDDIIFSATTSSFLTKLIVVDNRKEDKIIPIKYLKRITNNVIINKAFSTSILEADELYILKNLLDKQIIDLKGHKVVRVNDVILQEKGEEDVVSGTFYISGVDIGLVGILRWFKLDKLFNKISCLFKIKYGPEFLSWADIQLLELVRGSVKLKKTGEKLIKVRPEDLADYLERTTVNNIKKILNILDKDKAIQVISNLNLSLQADLFKKYHPEKVAEILTFIDPDDATDILLTLKHKKREEILKLLPVNTKKNLEYLLSISVTHIGNLITTEFITVSPNDSVQDVLNKIKKNTLDFSYLSHIYVVNTNNQLIGVFNLHELLLADSGQFVYKFMIQNMVVVHLNTPLEIVYKKMFKYKLHVLPVVDESKKIIGIITVMDVINKMLTNKK</sequence>
<dbReference type="InterPro" id="IPR000644">
    <property type="entry name" value="CBS_dom"/>
</dbReference>
<dbReference type="InterPro" id="IPR006669">
    <property type="entry name" value="MgtE_transporter"/>
</dbReference>
<dbReference type="Pfam" id="PF03448">
    <property type="entry name" value="MgtE_N"/>
    <property type="match status" value="1"/>
</dbReference>
<dbReference type="CDD" id="cd04606">
    <property type="entry name" value="CBS_pair_Mg_transporter"/>
    <property type="match status" value="1"/>
</dbReference>
<dbReference type="SUPFAM" id="SSF54631">
    <property type="entry name" value="CBS-domain pair"/>
    <property type="match status" value="1"/>
</dbReference>
<dbReference type="Gene3D" id="1.25.60.10">
    <property type="entry name" value="MgtE N-terminal domain-like"/>
    <property type="match status" value="1"/>
</dbReference>
<dbReference type="InterPro" id="IPR027275">
    <property type="entry name" value="PRC-brl_dom"/>
</dbReference>
<dbReference type="InterPro" id="IPR038076">
    <property type="entry name" value="MgtE_N_sf"/>
</dbReference>
<dbReference type="EMBL" id="PFSA01000013">
    <property type="protein sequence ID" value="PJC33361.1"/>
    <property type="molecule type" value="Genomic_DNA"/>
</dbReference>
<dbReference type="InterPro" id="IPR006668">
    <property type="entry name" value="Mg_transptr_MgtE_intracell_dom"/>
</dbReference>
<evidence type="ECO:0000313" key="3">
    <source>
        <dbReference type="EMBL" id="PJC33361.1"/>
    </source>
</evidence>
<reference evidence="4" key="1">
    <citation type="submission" date="2017-09" db="EMBL/GenBank/DDBJ databases">
        <title>Depth-based differentiation of microbial function through sediment-hosted aquifers and enrichment of novel symbionts in the deep terrestrial subsurface.</title>
        <authorList>
            <person name="Probst A.J."/>
            <person name="Ladd B."/>
            <person name="Jarett J.K."/>
            <person name="Geller-Mcgrath D.E."/>
            <person name="Sieber C.M.K."/>
            <person name="Emerson J.B."/>
            <person name="Anantharaman K."/>
            <person name="Thomas B.C."/>
            <person name="Malmstrom R."/>
            <person name="Stieglmeier M."/>
            <person name="Klingl A."/>
            <person name="Woyke T."/>
            <person name="Ryan C.M."/>
            <person name="Banfield J.F."/>
        </authorList>
    </citation>
    <scope>NUCLEOTIDE SEQUENCE [LARGE SCALE GENOMIC DNA]</scope>
</reference>
<dbReference type="InterPro" id="IPR011033">
    <property type="entry name" value="PRC_barrel-like_sf"/>
</dbReference>
<feature type="domain" description="CBS" evidence="2">
    <location>
        <begin position="369"/>
        <end position="424"/>
    </location>
</feature>
<dbReference type="PANTHER" id="PTHR43773">
    <property type="entry name" value="MAGNESIUM TRANSPORTER MGTE"/>
    <property type="match status" value="1"/>
</dbReference>
<dbReference type="Proteomes" id="UP000229777">
    <property type="component" value="Unassembled WGS sequence"/>
</dbReference>
<protein>
    <recommendedName>
        <fullName evidence="2">CBS domain-containing protein</fullName>
    </recommendedName>
</protein>